<keyword evidence="4" id="KW-0143">Chaperone</keyword>
<evidence type="ECO:0000256" key="9">
    <source>
        <dbReference type="ARBA" id="ARBA00046475"/>
    </source>
</evidence>
<evidence type="ECO:0000313" key="11">
    <source>
        <dbReference type="EMBL" id="ERE73355.1"/>
    </source>
</evidence>
<dbReference type="AlphaFoldDB" id="A0A061I0L5"/>
<comment type="subunit">
    <text evidence="9">Homoheptamer arranged in a ring structure. The functional units of these chaperonins consist of heptameric rings of the large subunit Hsp60, which function as a back-to-back double ring. Interacts with 2 heptameric Hsp10 rings to form the symmetrical football complex. Interacts with HRAS. Interacts with ATAD3A. Interacts with ETFBKMT and EEF1AKMT3. Interacts with MFHAS1.</text>
</comment>
<dbReference type="GO" id="GO:0140662">
    <property type="term" value="F:ATP-dependent protein folding chaperone"/>
    <property type="evidence" value="ECO:0007669"/>
    <property type="project" value="InterPro"/>
</dbReference>
<evidence type="ECO:0000256" key="7">
    <source>
        <dbReference type="ARBA" id="ARBA00031799"/>
    </source>
</evidence>
<evidence type="ECO:0000256" key="5">
    <source>
        <dbReference type="ARBA" id="ARBA00029756"/>
    </source>
</evidence>
<dbReference type="InterPro" id="IPR027410">
    <property type="entry name" value="TCP-1-like_intermed_sf"/>
</dbReference>
<protein>
    <recommendedName>
        <fullName evidence="3">60 kDa heat shock protein, mitochondrial</fullName>
        <ecNumber evidence="2">5.6.1.7</ecNumber>
    </recommendedName>
    <alternativeName>
        <fullName evidence="5">60 kDa chaperonin</fullName>
    </alternativeName>
    <alternativeName>
        <fullName evidence="7">Chaperonin 60</fullName>
    </alternativeName>
    <alternativeName>
        <fullName evidence="6">Heat shock protein 60</fullName>
    </alternativeName>
    <alternativeName>
        <fullName evidence="10">Mitochondrial matrix protein P1</fullName>
    </alternativeName>
</protein>
<dbReference type="EC" id="5.6.1.7" evidence="2"/>
<gene>
    <name evidence="11" type="ORF">H671_5g14297</name>
</gene>
<evidence type="ECO:0000256" key="6">
    <source>
        <dbReference type="ARBA" id="ARBA00030005"/>
    </source>
</evidence>
<evidence type="ECO:0000313" key="12">
    <source>
        <dbReference type="Proteomes" id="UP000030759"/>
    </source>
</evidence>
<evidence type="ECO:0000256" key="1">
    <source>
        <dbReference type="ARBA" id="ARBA00006607"/>
    </source>
</evidence>
<dbReference type="EMBL" id="KE677804">
    <property type="protein sequence ID" value="ERE73355.1"/>
    <property type="molecule type" value="Genomic_DNA"/>
</dbReference>
<reference evidence="12" key="1">
    <citation type="journal article" date="2013" name="Nat. Biotechnol.">
        <title>Chinese hamster genome sequenced from sorted chromosomes.</title>
        <authorList>
            <person name="Brinkrolf K."/>
            <person name="Rupp O."/>
            <person name="Laux H."/>
            <person name="Kollin F."/>
            <person name="Ernst W."/>
            <person name="Linke B."/>
            <person name="Kofler R."/>
            <person name="Romand S."/>
            <person name="Hesse F."/>
            <person name="Budach W.E."/>
            <person name="Galosy S."/>
            <person name="Muller D."/>
            <person name="Noll T."/>
            <person name="Wienberg J."/>
            <person name="Jostock T."/>
            <person name="Leonard M."/>
            <person name="Grillari J."/>
            <person name="Tauch A."/>
            <person name="Goesmann A."/>
            <person name="Helk B."/>
            <person name="Mott J.E."/>
            <person name="Puhler A."/>
            <person name="Borth N."/>
        </authorList>
    </citation>
    <scope>NUCLEOTIDE SEQUENCE [LARGE SCALE GENOMIC DNA]</scope>
    <source>
        <strain evidence="12">17A/GY</strain>
    </source>
</reference>
<dbReference type="Gene3D" id="3.30.260.10">
    <property type="entry name" value="TCP-1-like chaperonin intermediate domain"/>
    <property type="match status" value="1"/>
</dbReference>
<name>A0A061I0L5_CRIGR</name>
<comment type="function">
    <text evidence="8">Chaperonin implicated in mitochondrial protein import and macromolecular assembly. Together with Hsp10, facilitates the correct folding of imported proteins. May also prevent misfolding and promote the refolding and proper assembly of unfolded polypeptides generated under stress conditions in the mitochondrial matrix. The functional units of these chaperonins consist of heptameric rings of the large subunit Hsp60, which function as a back-to-back double ring. In a cyclic reaction, Hsp60 ring complexes bind one unfolded substrate protein per ring, followed by the binding of ATP and association with 2 heptameric rings of the co-chaperonin Hsp10. This leads to sequestration of the substrate protein in the inner cavity of Hsp60 where, for a certain period of time, it can fold undisturbed by other cell components. Synchronous hydrolysis of ATP in all Hsp60 subunits results in the dissociation of the chaperonin rings and the release of ADP and the folded substrate protein.</text>
</comment>
<dbReference type="InterPro" id="IPR027409">
    <property type="entry name" value="GroEL-like_apical_dom_sf"/>
</dbReference>
<dbReference type="FunFam" id="3.50.7.10:FF:000001">
    <property type="entry name" value="60 kDa chaperonin"/>
    <property type="match status" value="1"/>
</dbReference>
<dbReference type="GO" id="GO:0042026">
    <property type="term" value="P:protein refolding"/>
    <property type="evidence" value="ECO:0007669"/>
    <property type="project" value="InterPro"/>
</dbReference>
<dbReference type="Proteomes" id="UP000030759">
    <property type="component" value="Unassembled WGS sequence"/>
</dbReference>
<sequence>VATISANGHIDIGNIISDAMKKVGRKSIITLKDRKPLNDELGIIESMKFERRCIYHTSIGQKCEFQDAYVLLSEKKISSVQSIVPDHEANAHQNPMVIFPEGIEGEALSTLVLNRLKVGLQVIAVKAPGFGDNRKNQLKGMDIATGGAQFGEQGLNLNFDDVQDHDLGKKSIQEITEQLDITTSEYEKEKISENING</sequence>
<evidence type="ECO:0000256" key="2">
    <source>
        <dbReference type="ARBA" id="ARBA00012198"/>
    </source>
</evidence>
<evidence type="ECO:0000256" key="4">
    <source>
        <dbReference type="ARBA" id="ARBA00023186"/>
    </source>
</evidence>
<dbReference type="PANTHER" id="PTHR45633">
    <property type="entry name" value="60 KDA HEAT SHOCK PROTEIN, MITOCHONDRIAL"/>
    <property type="match status" value="1"/>
</dbReference>
<evidence type="ECO:0000256" key="8">
    <source>
        <dbReference type="ARBA" id="ARBA00037436"/>
    </source>
</evidence>
<dbReference type="SUPFAM" id="SSF54849">
    <property type="entry name" value="GroEL-intermediate domain like"/>
    <property type="match status" value="1"/>
</dbReference>
<accession>A0A061I0L5</accession>
<dbReference type="SUPFAM" id="SSF52029">
    <property type="entry name" value="GroEL apical domain-like"/>
    <property type="match status" value="1"/>
</dbReference>
<evidence type="ECO:0000256" key="3">
    <source>
        <dbReference type="ARBA" id="ARBA00019981"/>
    </source>
</evidence>
<dbReference type="InterPro" id="IPR001844">
    <property type="entry name" value="Cpn60/GroEL"/>
</dbReference>
<organism evidence="11 12">
    <name type="scientific">Cricetulus griseus</name>
    <name type="common">Chinese hamster</name>
    <name type="synonym">Cricetulus barabensis griseus</name>
    <dbReference type="NCBI Taxonomy" id="10029"/>
    <lineage>
        <taxon>Eukaryota</taxon>
        <taxon>Metazoa</taxon>
        <taxon>Chordata</taxon>
        <taxon>Craniata</taxon>
        <taxon>Vertebrata</taxon>
        <taxon>Euteleostomi</taxon>
        <taxon>Mammalia</taxon>
        <taxon>Eutheria</taxon>
        <taxon>Euarchontoglires</taxon>
        <taxon>Glires</taxon>
        <taxon>Rodentia</taxon>
        <taxon>Myomorpha</taxon>
        <taxon>Muroidea</taxon>
        <taxon>Cricetidae</taxon>
        <taxon>Cricetinae</taxon>
        <taxon>Cricetulus</taxon>
    </lineage>
</organism>
<comment type="similarity">
    <text evidence="1">Belongs to the chaperonin (HSP60) family.</text>
</comment>
<proteinExistence type="inferred from homology"/>
<keyword evidence="11" id="KW-0346">Stress response</keyword>
<dbReference type="Gene3D" id="3.50.7.10">
    <property type="entry name" value="GroEL"/>
    <property type="match status" value="1"/>
</dbReference>
<feature type="non-terminal residue" evidence="11">
    <location>
        <position position="1"/>
    </location>
</feature>
<evidence type="ECO:0000256" key="10">
    <source>
        <dbReference type="ARBA" id="ARBA00078324"/>
    </source>
</evidence>